<dbReference type="Pfam" id="PF13503">
    <property type="entry name" value="DUF4123"/>
    <property type="match status" value="1"/>
</dbReference>
<keyword evidence="3" id="KW-1185">Reference proteome</keyword>
<name>A0ABX9UX69_9GAMM</name>
<dbReference type="Proteomes" id="UP000269134">
    <property type="component" value="Unassembled WGS sequence"/>
</dbReference>
<dbReference type="GeneID" id="84610979"/>
<comment type="caution">
    <text evidence="2">The sequence shown here is derived from an EMBL/GenBank/DDBJ whole genome shotgun (WGS) entry which is preliminary data.</text>
</comment>
<reference evidence="2 3" key="1">
    <citation type="submission" date="2018-10" db="EMBL/GenBank/DDBJ databases">
        <title>Pseudomonas sp. GL14 genome.</title>
        <authorList>
            <person name="Peng J."/>
            <person name="Liu Z.-P."/>
        </authorList>
    </citation>
    <scope>NUCLEOTIDE SEQUENCE [LARGE SCALE GENOMIC DNA]</scope>
    <source>
        <strain evidence="2 3">GL14</strain>
    </source>
</reference>
<accession>A0ABX9UX69</accession>
<evidence type="ECO:0000313" key="3">
    <source>
        <dbReference type="Proteomes" id="UP000269134"/>
    </source>
</evidence>
<evidence type="ECO:0000313" key="2">
    <source>
        <dbReference type="EMBL" id="RMH97639.1"/>
    </source>
</evidence>
<proteinExistence type="predicted"/>
<dbReference type="InterPro" id="IPR025391">
    <property type="entry name" value="DUF4123"/>
</dbReference>
<evidence type="ECO:0000259" key="1">
    <source>
        <dbReference type="Pfam" id="PF13503"/>
    </source>
</evidence>
<dbReference type="RefSeq" id="WP_122078820.1">
    <property type="nucleotide sequence ID" value="NZ_DALZGY010000212.1"/>
</dbReference>
<protein>
    <submittedName>
        <fullName evidence="2">DUF4123 domain-containing protein</fullName>
    </submittedName>
</protein>
<gene>
    <name evidence="2" type="ORF">EA795_18230</name>
</gene>
<feature type="domain" description="DUF4123" evidence="1">
    <location>
        <begin position="30"/>
        <end position="136"/>
    </location>
</feature>
<dbReference type="EMBL" id="RFFL01000016">
    <property type="protein sequence ID" value="RMH97639.1"/>
    <property type="molecule type" value="Genomic_DNA"/>
</dbReference>
<sequence length="279" mass="31581">MSGFEHSKQDWTRACTEGHTLAAIIEQATLTPEQRNALAEHECVHWPLMQQAEIAHLRNDGPLLLDMTGQPFESLVALHNRLDTSLIGWLNSQLPARQLASHLGDALACLDGNDALLLIRSYAPPALPLLHQQSDQPWHHWLFGPVEAWWSRTEQGWQRFTGLARCENPEYHPIRLDEALMRSLQHDAQAERLLQQVGKAAPESFASDCHGERLQQVQRLLAVAREQKLGHPDDQAFFVLYSLMTGTPLHECPDWPDILRRVNEEQTTLECVLAAQEGI</sequence>
<organism evidence="2 3">
    <name type="scientific">Stutzerimonas nitrititolerans</name>
    <dbReference type="NCBI Taxonomy" id="2482751"/>
    <lineage>
        <taxon>Bacteria</taxon>
        <taxon>Pseudomonadati</taxon>
        <taxon>Pseudomonadota</taxon>
        <taxon>Gammaproteobacteria</taxon>
        <taxon>Pseudomonadales</taxon>
        <taxon>Pseudomonadaceae</taxon>
        <taxon>Stutzerimonas</taxon>
    </lineage>
</organism>